<feature type="compositionally biased region" description="Basic and acidic residues" evidence="4">
    <location>
        <begin position="247"/>
        <end position="258"/>
    </location>
</feature>
<keyword evidence="3" id="KW-0119">Carbohydrate metabolism</keyword>
<dbReference type="Pfam" id="PF10250">
    <property type="entry name" value="O-FucT"/>
    <property type="match status" value="1"/>
</dbReference>
<evidence type="ECO:0000256" key="1">
    <source>
        <dbReference type="ARBA" id="ARBA00022679"/>
    </source>
</evidence>
<evidence type="ECO:0000256" key="4">
    <source>
        <dbReference type="SAM" id="MobiDB-lite"/>
    </source>
</evidence>
<reference evidence="5 6" key="1">
    <citation type="journal article" date="2020" name="Fungal Divers.">
        <title>Resolving the Mortierellaceae phylogeny through synthesis of multi-gene phylogenetics and phylogenomics.</title>
        <authorList>
            <person name="Vandepol N."/>
            <person name="Liber J."/>
            <person name="Desiro A."/>
            <person name="Na H."/>
            <person name="Kennedy M."/>
            <person name="Barry K."/>
            <person name="Grigoriev I.V."/>
            <person name="Miller A.N."/>
            <person name="O'Donnell K."/>
            <person name="Stajich J.E."/>
            <person name="Bonito G."/>
        </authorList>
    </citation>
    <scope>NUCLEOTIDE SEQUENCE [LARGE SCALE GENOMIC DNA]</scope>
    <source>
        <strain evidence="5 6">AD045</strain>
    </source>
</reference>
<evidence type="ECO:0000256" key="3">
    <source>
        <dbReference type="ARBA" id="ARBA00023277"/>
    </source>
</evidence>
<keyword evidence="6" id="KW-1185">Reference proteome</keyword>
<evidence type="ECO:0000313" key="5">
    <source>
        <dbReference type="EMBL" id="KAG0296816.1"/>
    </source>
</evidence>
<feature type="region of interest" description="Disordered" evidence="4">
    <location>
        <begin position="33"/>
        <end position="117"/>
    </location>
</feature>
<accession>A0ABQ7KDD3</accession>
<comment type="caution">
    <text evidence="5">The sequence shown here is derived from an EMBL/GenBank/DDBJ whole genome shotgun (WGS) entry which is preliminary data.</text>
</comment>
<feature type="compositionally biased region" description="Low complexity" evidence="4">
    <location>
        <begin position="37"/>
        <end position="60"/>
    </location>
</feature>
<feature type="region of interest" description="Disordered" evidence="4">
    <location>
        <begin position="246"/>
        <end position="285"/>
    </location>
</feature>
<evidence type="ECO:0000256" key="2">
    <source>
        <dbReference type="ARBA" id="ARBA00023253"/>
    </source>
</evidence>
<sequence>MLRPIKSLTALLVGCLFLFTFLLISTTSTSQHRYYTPRRPSSLRSSLDSDASCGSSSSPSTPDNTLGKKQGGRPVPTKVTRQVRPPVIPIAPTPLSQHASSSSNAAAAASNIDNQEEEDQGERYLMYVPYAGATNQLISIWHGSLIAKALNRTLLIPNLSPNVHVEPSPTSGDQQQREAAPTKWSEFFDLDEYALKTGVRIKELDSFLEQRGIVDQSTLSPVVDAAITQVREEVRLRKRSLNAVMKKRSEGDLAEPGKPRAVAGSEDQGTEQESQQRKKKRKVHRKRWIQFDSLVQRSKPIASKSSSPSAAGSQEPEPTQPFATPSPTTISSRKTTTKTAIRPIRFPTVQKCFSEAGYGTDRRIDMTGRRFMQRYNIDPTLIPTPFLDPRRDNGSIWSRWRMDKVIERYQQPQYAQEEILCLGHVYRLLPGGNNRVWTEFGQYFRYTEKVQGFVDGILSELLPKDEKDVAQEQKQEKQEMQPFVGLHLRRGDFYRHCLGITSPADPNGWNRCYPSTEHIISLLDSTPTSTTSTKKLPVLVLTNEHDPKELAKADAQNWIRVDHAKLGTLEKFGRYGPILIDGALLARASLLVGVEYSTYFRTASKRAETWHHGQTLFVT</sequence>
<gene>
    <name evidence="5" type="ORF">BGZ96_008420</name>
</gene>
<dbReference type="InterPro" id="IPR019378">
    <property type="entry name" value="GDP-Fuc_O-FucTrfase"/>
</dbReference>
<name>A0ABQ7KDD3_9FUNG</name>
<dbReference type="Proteomes" id="UP001194696">
    <property type="component" value="Unassembled WGS sequence"/>
</dbReference>
<dbReference type="CDD" id="cd11296">
    <property type="entry name" value="O-FucT_like"/>
    <property type="match status" value="1"/>
</dbReference>
<protein>
    <submittedName>
        <fullName evidence="5">Uncharacterized protein</fullName>
    </submittedName>
</protein>
<feature type="compositionally biased region" description="Low complexity" evidence="4">
    <location>
        <begin position="99"/>
        <end position="111"/>
    </location>
</feature>
<feature type="compositionally biased region" description="Low complexity" evidence="4">
    <location>
        <begin position="298"/>
        <end position="313"/>
    </location>
</feature>
<feature type="region of interest" description="Disordered" evidence="4">
    <location>
        <begin position="298"/>
        <end position="339"/>
    </location>
</feature>
<evidence type="ECO:0000313" key="6">
    <source>
        <dbReference type="Proteomes" id="UP001194696"/>
    </source>
</evidence>
<organism evidence="5 6">
    <name type="scientific">Linnemannia gamsii</name>
    <dbReference type="NCBI Taxonomy" id="64522"/>
    <lineage>
        <taxon>Eukaryota</taxon>
        <taxon>Fungi</taxon>
        <taxon>Fungi incertae sedis</taxon>
        <taxon>Mucoromycota</taxon>
        <taxon>Mortierellomycotina</taxon>
        <taxon>Mortierellomycetes</taxon>
        <taxon>Mortierellales</taxon>
        <taxon>Mortierellaceae</taxon>
        <taxon>Linnemannia</taxon>
    </lineage>
</organism>
<feature type="compositionally biased region" description="Low complexity" evidence="4">
    <location>
        <begin position="325"/>
        <end position="339"/>
    </location>
</feature>
<dbReference type="EMBL" id="JAAAIM010000047">
    <property type="protein sequence ID" value="KAG0296816.1"/>
    <property type="molecule type" value="Genomic_DNA"/>
</dbReference>
<keyword evidence="1" id="KW-0808">Transferase</keyword>
<proteinExistence type="predicted"/>
<keyword evidence="2" id="KW-0294">Fucose metabolism</keyword>
<dbReference type="Gene3D" id="3.40.50.11350">
    <property type="match status" value="1"/>
</dbReference>